<reference evidence="1" key="1">
    <citation type="journal article" date="2022" name="bioRxiv">
        <title>Sequencing and chromosome-scale assembly of the giantPleurodeles waltlgenome.</title>
        <authorList>
            <person name="Brown T."/>
            <person name="Elewa A."/>
            <person name="Iarovenko S."/>
            <person name="Subramanian E."/>
            <person name="Araus A.J."/>
            <person name="Petzold A."/>
            <person name="Susuki M."/>
            <person name="Suzuki K.-i.T."/>
            <person name="Hayashi T."/>
            <person name="Toyoda A."/>
            <person name="Oliveira C."/>
            <person name="Osipova E."/>
            <person name="Leigh N.D."/>
            <person name="Simon A."/>
            <person name="Yun M.H."/>
        </authorList>
    </citation>
    <scope>NUCLEOTIDE SEQUENCE</scope>
    <source>
        <strain evidence="1">20211129_DDA</strain>
        <tissue evidence="1">Liver</tissue>
    </source>
</reference>
<dbReference type="EMBL" id="JANPWB010000016">
    <property type="protein sequence ID" value="KAJ1084045.1"/>
    <property type="molecule type" value="Genomic_DNA"/>
</dbReference>
<evidence type="ECO:0000313" key="2">
    <source>
        <dbReference type="Proteomes" id="UP001066276"/>
    </source>
</evidence>
<name>A0AAV7KXN4_PLEWA</name>
<dbReference type="Proteomes" id="UP001066276">
    <property type="component" value="Chromosome 12"/>
</dbReference>
<protein>
    <submittedName>
        <fullName evidence="1">Uncharacterized protein</fullName>
    </submittedName>
</protein>
<keyword evidence="2" id="KW-1185">Reference proteome</keyword>
<proteinExistence type="predicted"/>
<organism evidence="1 2">
    <name type="scientific">Pleurodeles waltl</name>
    <name type="common">Iberian ribbed newt</name>
    <dbReference type="NCBI Taxonomy" id="8319"/>
    <lineage>
        <taxon>Eukaryota</taxon>
        <taxon>Metazoa</taxon>
        <taxon>Chordata</taxon>
        <taxon>Craniata</taxon>
        <taxon>Vertebrata</taxon>
        <taxon>Euteleostomi</taxon>
        <taxon>Amphibia</taxon>
        <taxon>Batrachia</taxon>
        <taxon>Caudata</taxon>
        <taxon>Salamandroidea</taxon>
        <taxon>Salamandridae</taxon>
        <taxon>Pleurodelinae</taxon>
        <taxon>Pleurodeles</taxon>
    </lineage>
</organism>
<gene>
    <name evidence="1" type="ORF">NDU88_004200</name>
</gene>
<evidence type="ECO:0000313" key="1">
    <source>
        <dbReference type="EMBL" id="KAJ1084045.1"/>
    </source>
</evidence>
<sequence length="164" mass="18504">MARSSHLRYGTTRVGFSAPLSYCLMTILGHQVTWATVYTAEELQGQQRDTKKRQETTPLSSLQRQKELAAAKEWSSNHNRNELIKMLCVTVYEVVNKPQGQSLGVLTKGQQSCRGPVFTIPALLLCRVPKHSDSIHVKLKRTENSALRFSSEFGAAHREFTMQL</sequence>
<accession>A0AAV7KXN4</accession>
<comment type="caution">
    <text evidence="1">The sequence shown here is derived from an EMBL/GenBank/DDBJ whole genome shotgun (WGS) entry which is preliminary data.</text>
</comment>
<dbReference type="AlphaFoldDB" id="A0AAV7KXN4"/>